<dbReference type="InterPro" id="IPR013324">
    <property type="entry name" value="RNA_pol_sigma_r3/r4-like"/>
</dbReference>
<dbReference type="Pfam" id="PF04198">
    <property type="entry name" value="Sugar-bind"/>
    <property type="match status" value="1"/>
</dbReference>
<evidence type="ECO:0000313" key="7">
    <source>
        <dbReference type="EMBL" id="HGY10342.1"/>
    </source>
</evidence>
<dbReference type="SUPFAM" id="SSF100950">
    <property type="entry name" value="NagB/RpiA/CoA transferase-like"/>
    <property type="match status" value="1"/>
</dbReference>
<organism evidence="7">
    <name type="scientific">Oceanithermus profundus</name>
    <dbReference type="NCBI Taxonomy" id="187137"/>
    <lineage>
        <taxon>Bacteria</taxon>
        <taxon>Thermotogati</taxon>
        <taxon>Deinococcota</taxon>
        <taxon>Deinococci</taxon>
        <taxon>Thermales</taxon>
        <taxon>Thermaceae</taxon>
        <taxon>Oceanithermus</taxon>
    </lineage>
</organism>
<evidence type="ECO:0000256" key="3">
    <source>
        <dbReference type="ARBA" id="ARBA00023125"/>
    </source>
</evidence>
<dbReference type="GO" id="GO:0030246">
    <property type="term" value="F:carbohydrate binding"/>
    <property type="evidence" value="ECO:0007669"/>
    <property type="project" value="InterPro"/>
</dbReference>
<feature type="domain" description="Sugar-binding" evidence="5">
    <location>
        <begin position="73"/>
        <end position="325"/>
    </location>
</feature>
<evidence type="ECO:0000259" key="5">
    <source>
        <dbReference type="Pfam" id="PF04198"/>
    </source>
</evidence>
<reference evidence="7" key="1">
    <citation type="journal article" date="2020" name="mSystems">
        <title>Genome- and Community-Level Interaction Insights into Carbon Utilization and Element Cycling Functions of Hydrothermarchaeota in Hydrothermal Sediment.</title>
        <authorList>
            <person name="Zhou Z."/>
            <person name="Liu Y."/>
            <person name="Xu W."/>
            <person name="Pan J."/>
            <person name="Luo Z.H."/>
            <person name="Li M."/>
        </authorList>
    </citation>
    <scope>NUCLEOTIDE SEQUENCE [LARGE SCALE GENOMIC DNA]</scope>
    <source>
        <strain evidence="7">HyVt-570</strain>
    </source>
</reference>
<keyword evidence="3" id="KW-0238">DNA-binding</keyword>
<evidence type="ECO:0000256" key="1">
    <source>
        <dbReference type="ARBA" id="ARBA00010466"/>
    </source>
</evidence>
<dbReference type="Pfam" id="PF04545">
    <property type="entry name" value="Sigma70_r4"/>
    <property type="match status" value="1"/>
</dbReference>
<dbReference type="InterPro" id="IPR007324">
    <property type="entry name" value="Sugar-bd_dom_put"/>
</dbReference>
<dbReference type="GO" id="GO:0003677">
    <property type="term" value="F:DNA binding"/>
    <property type="evidence" value="ECO:0007669"/>
    <property type="project" value="UniProtKB-KW"/>
</dbReference>
<comment type="similarity">
    <text evidence="1">Belongs to the SorC transcriptional regulatory family.</text>
</comment>
<evidence type="ECO:0000259" key="6">
    <source>
        <dbReference type="Pfam" id="PF04545"/>
    </source>
</evidence>
<keyword evidence="2" id="KW-0805">Transcription regulation</keyword>
<evidence type="ECO:0000256" key="2">
    <source>
        <dbReference type="ARBA" id="ARBA00023015"/>
    </source>
</evidence>
<accession>A0A7C4VLX3</accession>
<dbReference type="Gene3D" id="1.10.10.60">
    <property type="entry name" value="Homeodomain-like"/>
    <property type="match status" value="1"/>
</dbReference>
<dbReference type="GO" id="GO:0003700">
    <property type="term" value="F:DNA-binding transcription factor activity"/>
    <property type="evidence" value="ECO:0007669"/>
    <property type="project" value="InterPro"/>
</dbReference>
<evidence type="ECO:0000256" key="4">
    <source>
        <dbReference type="ARBA" id="ARBA00023163"/>
    </source>
</evidence>
<comment type="caution">
    <text evidence="7">The sequence shown here is derived from an EMBL/GenBank/DDBJ whole genome shotgun (WGS) entry which is preliminary data.</text>
</comment>
<sequence length="330" mass="36586">MNKPGRDAPRAPRRWDRLAYLARVASLYFEEQKTQQEIAALLGISRSGVSRLITEARERGVVEIIVHHPLQTAPELEAALLGRFGLKEVRVLAGRDETYERTLQRLGELAARYFEDLLHDGMTIGISWGGALYEMIRAIRPRAYNNVEVVQLIGATGAEATPTSGPILAQLLAERLRCRSYQLHAPLIVGDATARRALLAERHIRETLERARRSDIALVGIGTTRSGYYSLVRAGYLAESDAAEIRRSGAVGDVCAQHFDYDGRWLDIELNRRVIGIDHRSLRRIETVIGVAGGEVKAQAIHGALRGRFINVLITDEAAARRLLALGKDS</sequence>
<name>A0A7C4VLX3_9DEIN</name>
<dbReference type="EMBL" id="DRPZ01000248">
    <property type="protein sequence ID" value="HGY10342.1"/>
    <property type="molecule type" value="Genomic_DNA"/>
</dbReference>
<dbReference type="InterPro" id="IPR051054">
    <property type="entry name" value="SorC_transcr_regulators"/>
</dbReference>
<keyword evidence="4" id="KW-0804">Transcription</keyword>
<gene>
    <name evidence="7" type="ORF">ENK37_09900</name>
</gene>
<feature type="domain" description="RNA polymerase sigma-70 region 4" evidence="6">
    <location>
        <begin position="26"/>
        <end position="59"/>
    </location>
</feature>
<dbReference type="PANTHER" id="PTHR34294">
    <property type="entry name" value="TRANSCRIPTIONAL REGULATOR-RELATED"/>
    <property type="match status" value="1"/>
</dbReference>
<dbReference type="Proteomes" id="UP000885759">
    <property type="component" value="Unassembled WGS sequence"/>
</dbReference>
<proteinExistence type="inferred from homology"/>
<dbReference type="PANTHER" id="PTHR34294:SF1">
    <property type="entry name" value="TRANSCRIPTIONAL REGULATOR LSRR"/>
    <property type="match status" value="1"/>
</dbReference>
<dbReference type="AlphaFoldDB" id="A0A7C4VLX3"/>
<dbReference type="GO" id="GO:0006352">
    <property type="term" value="P:DNA-templated transcription initiation"/>
    <property type="evidence" value="ECO:0007669"/>
    <property type="project" value="InterPro"/>
</dbReference>
<dbReference type="InterPro" id="IPR007630">
    <property type="entry name" value="RNA_pol_sigma70_r4"/>
</dbReference>
<dbReference type="SUPFAM" id="SSF88659">
    <property type="entry name" value="Sigma3 and sigma4 domains of RNA polymerase sigma factors"/>
    <property type="match status" value="1"/>
</dbReference>
<protein>
    <submittedName>
        <fullName evidence="7">Sugar-binding transcriptional regulator</fullName>
    </submittedName>
</protein>
<dbReference type="Gene3D" id="3.40.50.1360">
    <property type="match status" value="1"/>
</dbReference>
<dbReference type="InterPro" id="IPR037171">
    <property type="entry name" value="NagB/RpiA_transferase-like"/>
</dbReference>